<dbReference type="GeneID" id="54486734"/>
<feature type="compositionally biased region" description="Basic and acidic residues" evidence="1">
    <location>
        <begin position="618"/>
        <end position="641"/>
    </location>
</feature>
<accession>A0A6A6VYN9</accession>
<name>A0A6A6VYN9_9PEZI</name>
<feature type="region of interest" description="Disordered" evidence="1">
    <location>
        <begin position="142"/>
        <end position="178"/>
    </location>
</feature>
<feature type="region of interest" description="Disordered" evidence="1">
    <location>
        <begin position="421"/>
        <end position="463"/>
    </location>
</feature>
<gene>
    <name evidence="2" type="ORF">EJ05DRAFT_488167</name>
</gene>
<feature type="region of interest" description="Disordered" evidence="1">
    <location>
        <begin position="618"/>
        <end position="642"/>
    </location>
</feature>
<evidence type="ECO:0000256" key="1">
    <source>
        <dbReference type="SAM" id="MobiDB-lite"/>
    </source>
</evidence>
<dbReference type="EMBL" id="ML996577">
    <property type="protein sequence ID" value="KAF2755393.1"/>
    <property type="molecule type" value="Genomic_DNA"/>
</dbReference>
<sequence length="739" mass="82836">MSTMEEESLAVAQLRVFRESLIEKNEYYHALLSREMEYEVVVQDISKLGDQSRTYESRRQLTIYSHQTRNAFVDKRDTEKRIARLELAVAEEIADANRSWWKRNTNKGKITAAAMPATDQGAQLTNHDESSIVAAELAQEKSAFRSKAASPKTTADQESSLPTQTPHQHHSRQTPIYPPTKVTSAFELQGHSITTTWAHEDDSDWGRDIETSVYEAVVRNPVTAHSPPSTKLSPLIAPTIDLPRPNVPPLGNHFGSKTYADLPDVLLPPDITHTTAPSGETHNYFIKAPIALLVLWIMLKLMSILYNGLSDNYNEDISDEAPPPVPPRYIQPEFPEGPQYPLSWAAAYADRQMLMRMGDPEPGAPVSSRLLTGHIRGSQVHFNAQTLLNKYRQTHRRTATSDWKKYNWSHEREGYLAAQKAKKELAEQEKTAKSSPSREMPRPPVLEKTISGLPPGEEAVRPQSSIRGVAPLKPIQKTAPSIAPLQASSKTTLGSQAPEDVPYLQLPVAENPVLAKLWNKVPEDVRKYVRSDITTLRLRPRDTPSTDDLGNRRTCGAWALAGSLVAALDPHILDVPAMKERRKVYYKKLLPHMELTDDDKNDVIRICGATDWMSVDRGTREDLSSADDRRSREKPGPKGTKDYTITQLEKGLKKFCRAEGYPDFRFLYAQVLAEEASGLPVTSEQGALSTYRFSEPGVTEDPRAPVLWVRVVEMVKGDGRHYEAMVELLRGEKESGFGR</sequence>
<protein>
    <submittedName>
        <fullName evidence="2">Uncharacterized protein</fullName>
    </submittedName>
</protein>
<dbReference type="AlphaFoldDB" id="A0A6A6VYN9"/>
<reference evidence="2" key="1">
    <citation type="journal article" date="2020" name="Stud. Mycol.">
        <title>101 Dothideomycetes genomes: a test case for predicting lifestyles and emergence of pathogens.</title>
        <authorList>
            <person name="Haridas S."/>
            <person name="Albert R."/>
            <person name="Binder M."/>
            <person name="Bloem J."/>
            <person name="Labutti K."/>
            <person name="Salamov A."/>
            <person name="Andreopoulos B."/>
            <person name="Baker S."/>
            <person name="Barry K."/>
            <person name="Bills G."/>
            <person name="Bluhm B."/>
            <person name="Cannon C."/>
            <person name="Castanera R."/>
            <person name="Culley D."/>
            <person name="Daum C."/>
            <person name="Ezra D."/>
            <person name="Gonzalez J."/>
            <person name="Henrissat B."/>
            <person name="Kuo A."/>
            <person name="Liang C."/>
            <person name="Lipzen A."/>
            <person name="Lutzoni F."/>
            <person name="Magnuson J."/>
            <person name="Mondo S."/>
            <person name="Nolan M."/>
            <person name="Ohm R."/>
            <person name="Pangilinan J."/>
            <person name="Park H.-J."/>
            <person name="Ramirez L."/>
            <person name="Alfaro M."/>
            <person name="Sun H."/>
            <person name="Tritt A."/>
            <person name="Yoshinaga Y."/>
            <person name="Zwiers L.-H."/>
            <person name="Turgeon B."/>
            <person name="Goodwin S."/>
            <person name="Spatafora J."/>
            <person name="Crous P."/>
            <person name="Grigoriev I."/>
        </authorList>
    </citation>
    <scope>NUCLEOTIDE SEQUENCE</scope>
    <source>
        <strain evidence="2">CBS 121739</strain>
    </source>
</reference>
<evidence type="ECO:0000313" key="2">
    <source>
        <dbReference type="EMBL" id="KAF2755393.1"/>
    </source>
</evidence>
<evidence type="ECO:0000313" key="3">
    <source>
        <dbReference type="Proteomes" id="UP000799437"/>
    </source>
</evidence>
<feature type="compositionally biased region" description="Polar residues" evidence="1">
    <location>
        <begin position="151"/>
        <end position="166"/>
    </location>
</feature>
<keyword evidence="3" id="KW-1185">Reference proteome</keyword>
<feature type="compositionally biased region" description="Basic and acidic residues" evidence="1">
    <location>
        <begin position="421"/>
        <end position="432"/>
    </location>
</feature>
<proteinExistence type="predicted"/>
<dbReference type="Proteomes" id="UP000799437">
    <property type="component" value="Unassembled WGS sequence"/>
</dbReference>
<organism evidence="2 3">
    <name type="scientific">Pseudovirgaria hyperparasitica</name>
    <dbReference type="NCBI Taxonomy" id="470096"/>
    <lineage>
        <taxon>Eukaryota</taxon>
        <taxon>Fungi</taxon>
        <taxon>Dikarya</taxon>
        <taxon>Ascomycota</taxon>
        <taxon>Pezizomycotina</taxon>
        <taxon>Dothideomycetes</taxon>
        <taxon>Dothideomycetes incertae sedis</taxon>
        <taxon>Acrospermales</taxon>
        <taxon>Acrospermaceae</taxon>
        <taxon>Pseudovirgaria</taxon>
    </lineage>
</organism>
<dbReference type="RefSeq" id="XP_033597844.1">
    <property type="nucleotide sequence ID" value="XM_033745680.1"/>
</dbReference>